<dbReference type="Pfam" id="PF15784">
    <property type="entry name" value="GPS2_interact"/>
    <property type="match status" value="1"/>
</dbReference>
<dbReference type="Gene3D" id="1.20.5.430">
    <property type="match status" value="1"/>
</dbReference>
<evidence type="ECO:0000259" key="4">
    <source>
        <dbReference type="Pfam" id="PF15784"/>
    </source>
</evidence>
<feature type="compositionally biased region" description="Basic and acidic residues" evidence="3">
    <location>
        <begin position="228"/>
        <end position="242"/>
    </location>
</feature>
<keyword evidence="2" id="KW-0175">Coiled coil</keyword>
<feature type="compositionally biased region" description="Basic and acidic residues" evidence="3">
    <location>
        <begin position="164"/>
        <end position="181"/>
    </location>
</feature>
<feature type="region of interest" description="Disordered" evidence="3">
    <location>
        <begin position="138"/>
        <end position="247"/>
    </location>
</feature>
<keyword evidence="6" id="KW-1185">Reference proteome</keyword>
<feature type="domain" description="N-CoR GPS2-interacting" evidence="4">
    <location>
        <begin position="186"/>
        <end position="259"/>
    </location>
</feature>
<feature type="region of interest" description="Disordered" evidence="3">
    <location>
        <begin position="37"/>
        <end position="83"/>
    </location>
</feature>
<proteinExistence type="inferred from homology"/>
<evidence type="ECO:0000256" key="2">
    <source>
        <dbReference type="ARBA" id="ARBA00023054"/>
    </source>
</evidence>
<feature type="compositionally biased region" description="Basic and acidic residues" evidence="3">
    <location>
        <begin position="192"/>
        <end position="218"/>
    </location>
</feature>
<organism evidence="5 6">
    <name type="scientific">Mytilus coruscus</name>
    <name type="common">Sea mussel</name>
    <dbReference type="NCBI Taxonomy" id="42192"/>
    <lineage>
        <taxon>Eukaryota</taxon>
        <taxon>Metazoa</taxon>
        <taxon>Spiralia</taxon>
        <taxon>Lophotrochozoa</taxon>
        <taxon>Mollusca</taxon>
        <taxon>Bivalvia</taxon>
        <taxon>Autobranchia</taxon>
        <taxon>Pteriomorphia</taxon>
        <taxon>Mytilida</taxon>
        <taxon>Mytiloidea</taxon>
        <taxon>Mytilidae</taxon>
        <taxon>Mytilinae</taxon>
        <taxon>Mytilus</taxon>
    </lineage>
</organism>
<evidence type="ECO:0000313" key="5">
    <source>
        <dbReference type="EMBL" id="CAC5368167.1"/>
    </source>
</evidence>
<dbReference type="EMBL" id="CACVKT020001445">
    <property type="protein sequence ID" value="CAC5368167.1"/>
    <property type="molecule type" value="Genomic_DNA"/>
</dbReference>
<dbReference type="OrthoDB" id="10258692at2759"/>
<dbReference type="InterPro" id="IPR051571">
    <property type="entry name" value="N-CoR_corepressor"/>
</dbReference>
<comment type="similarity">
    <text evidence="1">Belongs to the N-CoR nuclear receptor corepressors family.</text>
</comment>
<name>A0A6J8AHE4_MYTCO</name>
<sequence length="327" mass="37518">MYRNTTNYGQPRQQTWAAPPSMQTVYNYLWGRYRAPSGNPHDANSPYKRTRPQSPSQAQRPGGYPYPTDPQGHTRYGLAATTPGYPMYRETYQNREAEFYTARRRPQLLTDFHGHAANIDRYRSGESFQPYRQEAMGNLQTAGPGEPGPSTSQAQHTPPKRPRLQVDRDLQPLHIEVKKVTTEAISPTPDESSSRTTKDELLQAISKTDREISKHEQQIQKLQKKHRQLEQETSKPPVDKTETPQISNTEVKHQSLAQIIYAENRKKAEEAHNMLATLGPKIELPLYNQPSDTQVYKDNIANHQVFKKRLILHLRKETKPDVSGRDI</sequence>
<protein>
    <submittedName>
        <fullName evidence="5">NCOR1</fullName>
    </submittedName>
</protein>
<dbReference type="Proteomes" id="UP000507470">
    <property type="component" value="Unassembled WGS sequence"/>
</dbReference>
<dbReference type="AlphaFoldDB" id="A0A6J8AHE4"/>
<gene>
    <name evidence="5" type="ORF">MCOR_7809</name>
</gene>
<reference evidence="5 6" key="1">
    <citation type="submission" date="2020-06" db="EMBL/GenBank/DDBJ databases">
        <authorList>
            <person name="Li R."/>
            <person name="Bekaert M."/>
        </authorList>
    </citation>
    <scope>NUCLEOTIDE SEQUENCE [LARGE SCALE GENOMIC DNA]</scope>
    <source>
        <strain evidence="6">wild</strain>
    </source>
</reference>
<evidence type="ECO:0000256" key="1">
    <source>
        <dbReference type="ARBA" id="ARBA00010097"/>
    </source>
</evidence>
<dbReference type="PANTHER" id="PTHR13992:SF39">
    <property type="entry name" value="SMRTER, ISOFORM G"/>
    <property type="match status" value="1"/>
</dbReference>
<dbReference type="PANTHER" id="PTHR13992">
    <property type="entry name" value="NUCLEAR RECEPTOR CO-REPRESSOR RELATED NCOR"/>
    <property type="match status" value="1"/>
</dbReference>
<dbReference type="InterPro" id="IPR031557">
    <property type="entry name" value="N-CoR_GPS2_interact"/>
</dbReference>
<dbReference type="GO" id="GO:0000785">
    <property type="term" value="C:chromatin"/>
    <property type="evidence" value="ECO:0007669"/>
    <property type="project" value="TreeGrafter"/>
</dbReference>
<evidence type="ECO:0000256" key="3">
    <source>
        <dbReference type="SAM" id="MobiDB-lite"/>
    </source>
</evidence>
<accession>A0A6J8AHE4</accession>
<dbReference type="GO" id="GO:0006357">
    <property type="term" value="P:regulation of transcription by RNA polymerase II"/>
    <property type="evidence" value="ECO:0007669"/>
    <property type="project" value="TreeGrafter"/>
</dbReference>
<evidence type="ECO:0000313" key="6">
    <source>
        <dbReference type="Proteomes" id="UP000507470"/>
    </source>
</evidence>